<proteinExistence type="predicted"/>
<gene>
    <name evidence="1" type="ORF">LCGC14_1230640</name>
</gene>
<dbReference type="InterPro" id="IPR029063">
    <property type="entry name" value="SAM-dependent_MTases_sf"/>
</dbReference>
<name>A0A0F9L8L8_9ZZZZ</name>
<dbReference type="EMBL" id="LAZR01006565">
    <property type="protein sequence ID" value="KKM91229.1"/>
    <property type="molecule type" value="Genomic_DNA"/>
</dbReference>
<dbReference type="SUPFAM" id="SSF53335">
    <property type="entry name" value="S-adenosyl-L-methionine-dependent methyltransferases"/>
    <property type="match status" value="1"/>
</dbReference>
<evidence type="ECO:0000313" key="1">
    <source>
        <dbReference type="EMBL" id="KKM91229.1"/>
    </source>
</evidence>
<sequence>MNLKYDILDLLPNPRDLDLPEYFKKTILEEKLASGLSEEEIKDGNSKLIRCYTNLKNKNPGPPDYSDPEVYIAYIDYYVKNYYPRMFFIMNNLMKYSRFFDLLDSWNGKQIKILDIGAGPGTMCFSFIEYLNYINQLGTFDFKYSINIIERENNFINYINKLEANVDNLKLKKNIIIEKPIRPLSIDFNDVKQSLNASLGEVNYDVIILSFILNENEPQEEKNKKLFRSLSEHITDEGIIIFIGAASDYIHEYFQIDFKKEFGLNRNAPCLSGNLTYGIEKNKKFPFFKPCGDLCTFQITQDERNKFSYIVLSKNDFLYERCNNYIKKSVEFFKKYEHHLNRSYKQKKPELGEVTDNIGILTNKERKGQNYDYYFCNGSCKFKIDGLKLPELEIKEGDLVLFENLIYDGLYSKINKSYGKYIPKQLGEIGFKYNRDTSKGLLSNFEVIPYLLDT</sequence>
<dbReference type="AlphaFoldDB" id="A0A0F9L8L8"/>
<reference evidence="1" key="1">
    <citation type="journal article" date="2015" name="Nature">
        <title>Complex archaea that bridge the gap between prokaryotes and eukaryotes.</title>
        <authorList>
            <person name="Spang A."/>
            <person name="Saw J.H."/>
            <person name="Jorgensen S.L."/>
            <person name="Zaremba-Niedzwiedzka K."/>
            <person name="Martijn J."/>
            <person name="Lind A.E."/>
            <person name="van Eijk R."/>
            <person name="Schleper C."/>
            <person name="Guy L."/>
            <person name="Ettema T.J."/>
        </authorList>
    </citation>
    <scope>NUCLEOTIDE SEQUENCE</scope>
</reference>
<dbReference type="Gene3D" id="3.40.50.150">
    <property type="entry name" value="Vaccinia Virus protein VP39"/>
    <property type="match status" value="1"/>
</dbReference>
<comment type="caution">
    <text evidence="1">The sequence shown here is derived from an EMBL/GenBank/DDBJ whole genome shotgun (WGS) entry which is preliminary data.</text>
</comment>
<accession>A0A0F9L8L8</accession>
<organism evidence="1">
    <name type="scientific">marine sediment metagenome</name>
    <dbReference type="NCBI Taxonomy" id="412755"/>
    <lineage>
        <taxon>unclassified sequences</taxon>
        <taxon>metagenomes</taxon>
        <taxon>ecological metagenomes</taxon>
    </lineage>
</organism>
<protein>
    <submittedName>
        <fullName evidence="1">Uncharacterized protein</fullName>
    </submittedName>
</protein>